<feature type="transmembrane region" description="Helical" evidence="6">
    <location>
        <begin position="40"/>
        <end position="61"/>
    </location>
</feature>
<dbReference type="InterPro" id="IPR050189">
    <property type="entry name" value="MFS_Efflux_Transporters"/>
</dbReference>
<feature type="transmembrane region" description="Helical" evidence="6">
    <location>
        <begin position="303"/>
        <end position="321"/>
    </location>
</feature>
<evidence type="ECO:0000256" key="2">
    <source>
        <dbReference type="ARBA" id="ARBA00022475"/>
    </source>
</evidence>
<feature type="domain" description="Major facilitator superfamily (MFS) profile" evidence="7">
    <location>
        <begin position="1"/>
        <end position="416"/>
    </location>
</feature>
<evidence type="ECO:0000256" key="5">
    <source>
        <dbReference type="ARBA" id="ARBA00023136"/>
    </source>
</evidence>
<comment type="caution">
    <text evidence="8">The sequence shown here is derived from an EMBL/GenBank/DDBJ whole genome shotgun (WGS) entry which is preliminary data.</text>
</comment>
<organism evidence="8 9">
    <name type="scientific">Coccomyxa subellipsoidea (strain C-169)</name>
    <name type="common">Green microalga</name>
    <dbReference type="NCBI Taxonomy" id="574566"/>
    <lineage>
        <taxon>Eukaryota</taxon>
        <taxon>Viridiplantae</taxon>
        <taxon>Chlorophyta</taxon>
        <taxon>core chlorophytes</taxon>
        <taxon>Trebouxiophyceae</taxon>
        <taxon>Trebouxiophyceae incertae sedis</taxon>
        <taxon>Coccomyxaceae</taxon>
        <taxon>Coccomyxa</taxon>
        <taxon>Coccomyxa subellipsoidea</taxon>
    </lineage>
</organism>
<dbReference type="InterPro" id="IPR011701">
    <property type="entry name" value="MFS"/>
</dbReference>
<feature type="transmembrane region" description="Helical" evidence="6">
    <location>
        <begin position="129"/>
        <end position="148"/>
    </location>
</feature>
<dbReference type="eggNOG" id="ENOG502S4IK">
    <property type="taxonomic scope" value="Eukaryota"/>
</dbReference>
<evidence type="ECO:0000259" key="7">
    <source>
        <dbReference type="PROSITE" id="PS50850"/>
    </source>
</evidence>
<keyword evidence="2" id="KW-1003">Cell membrane</keyword>
<dbReference type="GeneID" id="17038055"/>
<evidence type="ECO:0000313" key="8">
    <source>
        <dbReference type="EMBL" id="EIE20079.1"/>
    </source>
</evidence>
<dbReference type="PROSITE" id="PS50850">
    <property type="entry name" value="MFS"/>
    <property type="match status" value="1"/>
</dbReference>
<dbReference type="InterPro" id="IPR020846">
    <property type="entry name" value="MFS_dom"/>
</dbReference>
<feature type="transmembrane region" description="Helical" evidence="6">
    <location>
        <begin position="6"/>
        <end position="28"/>
    </location>
</feature>
<feature type="transmembrane region" description="Helical" evidence="6">
    <location>
        <begin position="275"/>
        <end position="296"/>
    </location>
</feature>
<accession>I0YNW0</accession>
<feature type="transmembrane region" description="Helical" evidence="6">
    <location>
        <begin position="361"/>
        <end position="384"/>
    </location>
</feature>
<feature type="transmembrane region" description="Helical" evidence="6">
    <location>
        <begin position="390"/>
        <end position="410"/>
    </location>
</feature>
<dbReference type="Proteomes" id="UP000007264">
    <property type="component" value="Unassembled WGS sequence"/>
</dbReference>
<evidence type="ECO:0000256" key="1">
    <source>
        <dbReference type="ARBA" id="ARBA00004651"/>
    </source>
</evidence>
<sequence>QSFGVRAAAVGSTISVYAIARLMMNLPAGMLADRYGRKPLLVWGPLITAFGMIGCGMSGTFGQLLAWRWVTGIGSALQMAGAQLFLTDISLSTNRARTLGTNQARAASLMGGLVGPALGGLLADCAGLRAPFTLTGVAALLAALYGWVRLPETMGLRARQEKDEAASRAEPAAARAAQAEALQLKEFAIVQAESSGAEEAAPEQMPVLAASGGQIAAAKAVDAARPSWLLLLESRDFGAIALVNALMFATANGSRSVLMPLLATQSFALSTTALGLLYALMAVISLVGIMPAAFVADKLGRKWTIVPSCFGLAAALLLMAVTGRQEFFIGAMMVYAVANSCIGATPAAFAADVMPQSVSGFGLGMFRCAGDIGLMVGPALLGWIADMTSVQTALQVNAAVLVLAVSYFGLAARETKHLRVQQHMQKRAAAAA</sequence>
<evidence type="ECO:0000313" key="9">
    <source>
        <dbReference type="Proteomes" id="UP000007264"/>
    </source>
</evidence>
<keyword evidence="4 6" id="KW-1133">Transmembrane helix</keyword>
<dbReference type="GO" id="GO:0005886">
    <property type="term" value="C:plasma membrane"/>
    <property type="evidence" value="ECO:0007669"/>
    <property type="project" value="UniProtKB-SubCell"/>
</dbReference>
<reference evidence="8 9" key="1">
    <citation type="journal article" date="2012" name="Genome Biol.">
        <title>The genome of the polar eukaryotic microalga coccomyxa subellipsoidea reveals traits of cold adaptation.</title>
        <authorList>
            <person name="Blanc G."/>
            <person name="Agarkova I."/>
            <person name="Grimwood J."/>
            <person name="Kuo A."/>
            <person name="Brueggeman A."/>
            <person name="Dunigan D."/>
            <person name="Gurnon J."/>
            <person name="Ladunga I."/>
            <person name="Lindquist E."/>
            <person name="Lucas S."/>
            <person name="Pangilinan J."/>
            <person name="Proschold T."/>
            <person name="Salamov A."/>
            <person name="Schmutz J."/>
            <person name="Weeks D."/>
            <person name="Yamada T."/>
            <person name="Claverie J.M."/>
            <person name="Grigoriev I."/>
            <person name="Van Etten J."/>
            <person name="Lomsadze A."/>
            <person name="Borodovsky M."/>
        </authorList>
    </citation>
    <scope>NUCLEOTIDE SEQUENCE [LARGE SCALE GENOMIC DNA]</scope>
    <source>
        <strain evidence="8 9">C-169</strain>
    </source>
</reference>
<keyword evidence="3 6" id="KW-0812">Transmembrane</keyword>
<feature type="non-terminal residue" evidence="8">
    <location>
        <position position="1"/>
    </location>
</feature>
<name>I0YNW0_COCSC</name>
<dbReference type="RefSeq" id="XP_005644623.1">
    <property type="nucleotide sequence ID" value="XM_005644566.1"/>
</dbReference>
<feature type="transmembrane region" description="Helical" evidence="6">
    <location>
        <begin position="106"/>
        <end position="123"/>
    </location>
</feature>
<comment type="subcellular location">
    <subcellularLocation>
        <location evidence="1">Cell membrane</location>
        <topology evidence="1">Multi-pass membrane protein</topology>
    </subcellularLocation>
</comment>
<dbReference type="CDD" id="cd17325">
    <property type="entry name" value="MFS_MdtG_SLC18_like"/>
    <property type="match status" value="1"/>
</dbReference>
<dbReference type="PANTHER" id="PTHR43124:SF3">
    <property type="entry name" value="CHLORAMPHENICOL EFFLUX PUMP RV0191"/>
    <property type="match status" value="1"/>
</dbReference>
<dbReference type="KEGG" id="csl:COCSUDRAFT_18996"/>
<keyword evidence="9" id="KW-1185">Reference proteome</keyword>
<dbReference type="AlphaFoldDB" id="I0YNW0"/>
<proteinExistence type="predicted"/>
<dbReference type="PROSITE" id="PS00216">
    <property type="entry name" value="SUGAR_TRANSPORT_1"/>
    <property type="match status" value="2"/>
</dbReference>
<dbReference type="SUPFAM" id="SSF103473">
    <property type="entry name" value="MFS general substrate transporter"/>
    <property type="match status" value="1"/>
</dbReference>
<dbReference type="Gene3D" id="1.20.1250.20">
    <property type="entry name" value="MFS general substrate transporter like domains"/>
    <property type="match status" value="2"/>
</dbReference>
<evidence type="ECO:0000256" key="3">
    <source>
        <dbReference type="ARBA" id="ARBA00022692"/>
    </source>
</evidence>
<keyword evidence="5 6" id="KW-0472">Membrane</keyword>
<dbReference type="EMBL" id="AGSI01000016">
    <property type="protein sequence ID" value="EIE20079.1"/>
    <property type="molecule type" value="Genomic_DNA"/>
</dbReference>
<dbReference type="GO" id="GO:0022857">
    <property type="term" value="F:transmembrane transporter activity"/>
    <property type="evidence" value="ECO:0007669"/>
    <property type="project" value="InterPro"/>
</dbReference>
<feature type="transmembrane region" description="Helical" evidence="6">
    <location>
        <begin position="237"/>
        <end position="255"/>
    </location>
</feature>
<dbReference type="OrthoDB" id="10262656at2759"/>
<evidence type="ECO:0000256" key="4">
    <source>
        <dbReference type="ARBA" id="ARBA00022989"/>
    </source>
</evidence>
<evidence type="ECO:0000256" key="6">
    <source>
        <dbReference type="SAM" id="Phobius"/>
    </source>
</evidence>
<dbReference type="InterPro" id="IPR036259">
    <property type="entry name" value="MFS_trans_sf"/>
</dbReference>
<feature type="transmembrane region" description="Helical" evidence="6">
    <location>
        <begin position="67"/>
        <end position="86"/>
    </location>
</feature>
<feature type="transmembrane region" description="Helical" evidence="6">
    <location>
        <begin position="327"/>
        <end position="349"/>
    </location>
</feature>
<dbReference type="Pfam" id="PF07690">
    <property type="entry name" value="MFS_1"/>
    <property type="match status" value="2"/>
</dbReference>
<dbReference type="InterPro" id="IPR005829">
    <property type="entry name" value="Sugar_transporter_CS"/>
</dbReference>
<dbReference type="PANTHER" id="PTHR43124">
    <property type="entry name" value="PURINE EFFLUX PUMP PBUE"/>
    <property type="match status" value="1"/>
</dbReference>
<protein>
    <submittedName>
        <fullName evidence="8">MFS general substrate transporter</fullName>
    </submittedName>
</protein>
<gene>
    <name evidence="8" type="ORF">COCSUDRAFT_18996</name>
</gene>